<evidence type="ECO:0000313" key="1">
    <source>
        <dbReference type="EMBL" id="VEN38087.1"/>
    </source>
</evidence>
<dbReference type="EMBL" id="CAACVG010004068">
    <property type="protein sequence ID" value="VEN38087.1"/>
    <property type="molecule type" value="Genomic_DNA"/>
</dbReference>
<protein>
    <submittedName>
        <fullName evidence="1">Uncharacterized protein</fullName>
    </submittedName>
</protein>
<sequence length="139" mass="15493">MLTYKMLNLIDVKNSLNLSRIFATCSWSSLDSILKFMSSPLQLEVQKGPLILRTTAPLGFLITNSGYTMLHSCSTEPIKLPGGDEASILCRQHGQQHQSQAIGLCKRITSCLEVSKVLISNSLRYPRQFLGNQWLYSSA</sequence>
<dbReference type="Proteomes" id="UP000410492">
    <property type="component" value="Unassembled WGS sequence"/>
</dbReference>
<keyword evidence="2" id="KW-1185">Reference proteome</keyword>
<name>A0A653BSW8_CALMS</name>
<dbReference type="OrthoDB" id="191150at2759"/>
<proteinExistence type="predicted"/>
<reference evidence="1 2" key="1">
    <citation type="submission" date="2019-01" db="EMBL/GenBank/DDBJ databases">
        <authorList>
            <person name="Sayadi A."/>
        </authorList>
    </citation>
    <scope>NUCLEOTIDE SEQUENCE [LARGE SCALE GENOMIC DNA]</scope>
</reference>
<accession>A0A653BSW8</accession>
<dbReference type="AlphaFoldDB" id="A0A653BSW8"/>
<gene>
    <name evidence="1" type="ORF">CALMAC_LOCUS3107</name>
</gene>
<evidence type="ECO:0000313" key="2">
    <source>
        <dbReference type="Proteomes" id="UP000410492"/>
    </source>
</evidence>
<organism evidence="1 2">
    <name type="scientific">Callosobruchus maculatus</name>
    <name type="common">Southern cowpea weevil</name>
    <name type="synonym">Pulse bruchid</name>
    <dbReference type="NCBI Taxonomy" id="64391"/>
    <lineage>
        <taxon>Eukaryota</taxon>
        <taxon>Metazoa</taxon>
        <taxon>Ecdysozoa</taxon>
        <taxon>Arthropoda</taxon>
        <taxon>Hexapoda</taxon>
        <taxon>Insecta</taxon>
        <taxon>Pterygota</taxon>
        <taxon>Neoptera</taxon>
        <taxon>Endopterygota</taxon>
        <taxon>Coleoptera</taxon>
        <taxon>Polyphaga</taxon>
        <taxon>Cucujiformia</taxon>
        <taxon>Chrysomeloidea</taxon>
        <taxon>Chrysomelidae</taxon>
        <taxon>Bruchinae</taxon>
        <taxon>Bruchini</taxon>
        <taxon>Callosobruchus</taxon>
    </lineage>
</organism>